<evidence type="ECO:0000313" key="2">
    <source>
        <dbReference type="EMBL" id="GCC46661.1"/>
    </source>
</evidence>
<dbReference type="InterPro" id="IPR045206">
    <property type="entry name" value="Maestro_heat-like_prot"/>
</dbReference>
<gene>
    <name evidence="2" type="ORF">chiPu_0030870</name>
</gene>
<organism evidence="2 3">
    <name type="scientific">Chiloscyllium punctatum</name>
    <name type="common">Brownbanded bambooshark</name>
    <name type="synonym">Hemiscyllium punctatum</name>
    <dbReference type="NCBI Taxonomy" id="137246"/>
    <lineage>
        <taxon>Eukaryota</taxon>
        <taxon>Metazoa</taxon>
        <taxon>Chordata</taxon>
        <taxon>Craniata</taxon>
        <taxon>Vertebrata</taxon>
        <taxon>Chondrichthyes</taxon>
        <taxon>Elasmobranchii</taxon>
        <taxon>Galeomorphii</taxon>
        <taxon>Galeoidea</taxon>
        <taxon>Orectolobiformes</taxon>
        <taxon>Hemiscylliidae</taxon>
        <taxon>Chiloscyllium</taxon>
    </lineage>
</organism>
<feature type="non-terminal residue" evidence="2">
    <location>
        <position position="82"/>
    </location>
</feature>
<keyword evidence="3" id="KW-1185">Reference proteome</keyword>
<dbReference type="OrthoDB" id="9374646at2759"/>
<evidence type="ECO:0000313" key="3">
    <source>
        <dbReference type="Proteomes" id="UP000287033"/>
    </source>
</evidence>
<dbReference type="GO" id="GO:0005737">
    <property type="term" value="C:cytoplasm"/>
    <property type="evidence" value="ECO:0007669"/>
    <property type="project" value="TreeGrafter"/>
</dbReference>
<accession>A0A401TVI9</accession>
<protein>
    <recommendedName>
        <fullName evidence="1">Maestro-like HEAT-repeats domain-containing protein</fullName>
    </recommendedName>
</protein>
<feature type="domain" description="Maestro-like HEAT-repeats" evidence="1">
    <location>
        <begin position="1"/>
        <end position="81"/>
    </location>
</feature>
<dbReference type="PANTHER" id="PTHR23120">
    <property type="entry name" value="MAESTRO-RELATED HEAT DOMAIN-CONTAINING"/>
    <property type="match status" value="1"/>
</dbReference>
<comment type="caution">
    <text evidence="2">The sequence shown here is derived from an EMBL/GenBank/DDBJ whole genome shotgun (WGS) entry which is preliminary data.</text>
</comment>
<dbReference type="Proteomes" id="UP000287033">
    <property type="component" value="Unassembled WGS sequence"/>
</dbReference>
<sequence>MVSFHNLGALIGRLVPRCTDPLVTVRQNALEALYTLLSIQLRYAGFALDHTDESLSRLKGLQNGLHQSDSKLLFHTCSEIGQ</sequence>
<dbReference type="PANTHER" id="PTHR23120:SF0">
    <property type="entry name" value="MAESTRO HEAT-LIKE REPEAT FAMILY MEMBER 1"/>
    <property type="match status" value="1"/>
</dbReference>
<proteinExistence type="predicted"/>
<dbReference type="AlphaFoldDB" id="A0A401TVI9"/>
<dbReference type="InterPro" id="IPR048465">
    <property type="entry name" value="Maestro-like_HEAT"/>
</dbReference>
<dbReference type="OMA" id="CYHENKE"/>
<evidence type="ECO:0000259" key="1">
    <source>
        <dbReference type="Pfam" id="PF21047"/>
    </source>
</evidence>
<dbReference type="EMBL" id="BEZZ01195393">
    <property type="protein sequence ID" value="GCC46661.1"/>
    <property type="molecule type" value="Genomic_DNA"/>
</dbReference>
<dbReference type="STRING" id="137246.A0A401TVI9"/>
<dbReference type="Pfam" id="PF21047">
    <property type="entry name" value="HEAT_Maestro"/>
    <property type="match status" value="1"/>
</dbReference>
<reference evidence="2 3" key="1">
    <citation type="journal article" date="2018" name="Nat. Ecol. Evol.">
        <title>Shark genomes provide insights into elasmobranch evolution and the origin of vertebrates.</title>
        <authorList>
            <person name="Hara Y"/>
            <person name="Yamaguchi K"/>
            <person name="Onimaru K"/>
            <person name="Kadota M"/>
            <person name="Koyanagi M"/>
            <person name="Keeley SD"/>
            <person name="Tatsumi K"/>
            <person name="Tanaka K"/>
            <person name="Motone F"/>
            <person name="Kageyama Y"/>
            <person name="Nozu R"/>
            <person name="Adachi N"/>
            <person name="Nishimura O"/>
            <person name="Nakagawa R"/>
            <person name="Tanegashima C"/>
            <person name="Kiyatake I"/>
            <person name="Matsumoto R"/>
            <person name="Murakumo K"/>
            <person name="Nishida K"/>
            <person name="Terakita A"/>
            <person name="Kuratani S"/>
            <person name="Sato K"/>
            <person name="Hyodo S Kuraku.S."/>
        </authorList>
    </citation>
    <scope>NUCLEOTIDE SEQUENCE [LARGE SCALE GENOMIC DNA]</scope>
</reference>
<name>A0A401TVI9_CHIPU</name>